<dbReference type="Pfam" id="PF00072">
    <property type="entry name" value="Response_reg"/>
    <property type="match status" value="1"/>
</dbReference>
<keyword evidence="5" id="KW-1185">Reference proteome</keyword>
<evidence type="ECO:0000256" key="1">
    <source>
        <dbReference type="ARBA" id="ARBA00022553"/>
    </source>
</evidence>
<protein>
    <submittedName>
        <fullName evidence="4">Response regulator</fullName>
    </submittedName>
</protein>
<dbReference type="SMART" id="SM00448">
    <property type="entry name" value="REC"/>
    <property type="match status" value="1"/>
</dbReference>
<comment type="caution">
    <text evidence="4">The sequence shown here is derived from an EMBL/GenBank/DDBJ whole genome shotgun (WGS) entry which is preliminary data.</text>
</comment>
<evidence type="ECO:0000313" key="5">
    <source>
        <dbReference type="Proteomes" id="UP001234343"/>
    </source>
</evidence>
<feature type="modified residue" description="4-aspartylphosphate" evidence="2">
    <location>
        <position position="54"/>
    </location>
</feature>
<evidence type="ECO:0000259" key="3">
    <source>
        <dbReference type="PROSITE" id="PS50110"/>
    </source>
</evidence>
<dbReference type="InterPro" id="IPR011006">
    <property type="entry name" value="CheY-like_superfamily"/>
</dbReference>
<dbReference type="Proteomes" id="UP001234343">
    <property type="component" value="Unassembled WGS sequence"/>
</dbReference>
<dbReference type="InterPro" id="IPR050595">
    <property type="entry name" value="Bact_response_regulator"/>
</dbReference>
<accession>A0ABT7STI2</accession>
<name>A0ABT7STI2_9ALTE</name>
<dbReference type="RefSeq" id="WP_289363503.1">
    <property type="nucleotide sequence ID" value="NZ_JAUCBP010000002.1"/>
</dbReference>
<dbReference type="Gene3D" id="3.40.50.2300">
    <property type="match status" value="1"/>
</dbReference>
<feature type="domain" description="Response regulatory" evidence="3">
    <location>
        <begin position="4"/>
        <end position="119"/>
    </location>
</feature>
<keyword evidence="1 2" id="KW-0597">Phosphoprotein</keyword>
<reference evidence="4 5" key="1">
    <citation type="submission" date="2023-06" db="EMBL/GenBank/DDBJ databases">
        <title>Alteromonas sp. ASW11-36 isolated from intertidal sand.</title>
        <authorList>
            <person name="Li Y."/>
        </authorList>
    </citation>
    <scope>NUCLEOTIDE SEQUENCE [LARGE SCALE GENOMIC DNA]</scope>
    <source>
        <strain evidence="4 5">ASW11-36</strain>
    </source>
</reference>
<evidence type="ECO:0000256" key="2">
    <source>
        <dbReference type="PROSITE-ProRule" id="PRU00169"/>
    </source>
</evidence>
<dbReference type="CDD" id="cd17593">
    <property type="entry name" value="REC_CheC-like"/>
    <property type="match status" value="1"/>
</dbReference>
<organism evidence="4 5">
    <name type="scientific">Alteromonas arenosi</name>
    <dbReference type="NCBI Taxonomy" id="3055817"/>
    <lineage>
        <taxon>Bacteria</taxon>
        <taxon>Pseudomonadati</taxon>
        <taxon>Pseudomonadota</taxon>
        <taxon>Gammaproteobacteria</taxon>
        <taxon>Alteromonadales</taxon>
        <taxon>Alteromonadaceae</taxon>
        <taxon>Alteromonas/Salinimonas group</taxon>
        <taxon>Alteromonas</taxon>
    </lineage>
</organism>
<evidence type="ECO:0000313" key="4">
    <source>
        <dbReference type="EMBL" id="MDM7859485.1"/>
    </source>
</evidence>
<proteinExistence type="predicted"/>
<sequence>MSFPVLICDDSSLARKMVKRSLPDELSQAIFTAENGQQALDILEQHPISLLFLDLTMPFMDGVEVLKMIKQKSIEVFVIVISGDIQPQMQDRVLSLGALDFIEKPVDSARLHGTLQRFGLY</sequence>
<dbReference type="PROSITE" id="PS50110">
    <property type="entry name" value="RESPONSE_REGULATORY"/>
    <property type="match status" value="1"/>
</dbReference>
<gene>
    <name evidence="4" type="ORF">QTP81_02555</name>
</gene>
<dbReference type="SUPFAM" id="SSF52172">
    <property type="entry name" value="CheY-like"/>
    <property type="match status" value="1"/>
</dbReference>
<dbReference type="PANTHER" id="PTHR44591:SF24">
    <property type="entry name" value="PROTEIN-GLUTAMATE METHYLESTERASE_PROTEIN-GLUTAMINE GLUTAMINASE 1"/>
    <property type="match status" value="1"/>
</dbReference>
<dbReference type="InterPro" id="IPR001789">
    <property type="entry name" value="Sig_transdc_resp-reg_receiver"/>
</dbReference>
<dbReference type="PANTHER" id="PTHR44591">
    <property type="entry name" value="STRESS RESPONSE REGULATOR PROTEIN 1"/>
    <property type="match status" value="1"/>
</dbReference>
<dbReference type="EMBL" id="JAUCBP010000002">
    <property type="protein sequence ID" value="MDM7859485.1"/>
    <property type="molecule type" value="Genomic_DNA"/>
</dbReference>